<proteinExistence type="inferred from homology"/>
<dbReference type="EMBL" id="QZVT01000015">
    <property type="protein sequence ID" value="RJT75656.1"/>
    <property type="molecule type" value="Genomic_DNA"/>
</dbReference>
<dbReference type="GO" id="GO:0016787">
    <property type="term" value="F:hydrolase activity"/>
    <property type="evidence" value="ECO:0007669"/>
    <property type="project" value="UniProtKB-KW"/>
</dbReference>
<evidence type="ECO:0000259" key="6">
    <source>
        <dbReference type="PROSITE" id="PS51462"/>
    </source>
</evidence>
<dbReference type="PROSITE" id="PS00893">
    <property type="entry name" value="NUDIX_BOX"/>
    <property type="match status" value="1"/>
</dbReference>
<evidence type="ECO:0000256" key="5">
    <source>
        <dbReference type="RuleBase" id="RU003476"/>
    </source>
</evidence>
<name>A0A3A5M6K5_9MICC</name>
<organism evidence="7 8">
    <name type="scientific">Arthrobacter cheniae</name>
    <dbReference type="NCBI Taxonomy" id="1258888"/>
    <lineage>
        <taxon>Bacteria</taxon>
        <taxon>Bacillati</taxon>
        <taxon>Actinomycetota</taxon>
        <taxon>Actinomycetes</taxon>
        <taxon>Micrococcales</taxon>
        <taxon>Micrococcaceae</taxon>
        <taxon>Arthrobacter</taxon>
    </lineage>
</organism>
<feature type="domain" description="Nudix hydrolase" evidence="6">
    <location>
        <begin position="3"/>
        <end position="142"/>
    </location>
</feature>
<dbReference type="Proteomes" id="UP000272560">
    <property type="component" value="Unassembled WGS sequence"/>
</dbReference>
<dbReference type="RefSeq" id="WP_120150549.1">
    <property type="nucleotide sequence ID" value="NZ_QZVT01000015.1"/>
</dbReference>
<dbReference type="Gene3D" id="3.90.79.10">
    <property type="entry name" value="Nucleoside Triphosphate Pyrophosphohydrolase"/>
    <property type="match status" value="1"/>
</dbReference>
<keyword evidence="8" id="KW-1185">Reference proteome</keyword>
<dbReference type="InterPro" id="IPR000086">
    <property type="entry name" value="NUDIX_hydrolase_dom"/>
</dbReference>
<keyword evidence="3 5" id="KW-0378">Hydrolase</keyword>
<protein>
    <submittedName>
        <fullName evidence="7">NUDIX domain-containing protein</fullName>
    </submittedName>
</protein>
<dbReference type="SUPFAM" id="SSF55811">
    <property type="entry name" value="Nudix"/>
    <property type="match status" value="1"/>
</dbReference>
<dbReference type="PROSITE" id="PS51462">
    <property type="entry name" value="NUDIX"/>
    <property type="match status" value="1"/>
</dbReference>
<dbReference type="PANTHER" id="PTHR43222:SF2">
    <property type="entry name" value="NUDIX HYDROLASE 23, CHLOROPLASTIC"/>
    <property type="match status" value="1"/>
</dbReference>
<dbReference type="Pfam" id="PF00293">
    <property type="entry name" value="NUDIX"/>
    <property type="match status" value="1"/>
</dbReference>
<dbReference type="AlphaFoldDB" id="A0A3A5M6K5"/>
<evidence type="ECO:0000313" key="7">
    <source>
        <dbReference type="EMBL" id="RJT75656.1"/>
    </source>
</evidence>
<comment type="caution">
    <text evidence="7">The sequence shown here is derived from an EMBL/GenBank/DDBJ whole genome shotgun (WGS) entry which is preliminary data.</text>
</comment>
<sequence length="148" mass="16281">MPREVQKVACYVVHDGHLLVFTHNDVPITETGVQVPAGSIQPGETSEEAAIRELFEETGRHGHPVRGVGTQEYDLRPARDEIAVRHYFHMNMEDVDLAERWTAGELDPSHGGASINWTCWWMPLTNGHVLAAGFAGLLGVMLDEGTAP</sequence>
<dbReference type="PANTHER" id="PTHR43222">
    <property type="entry name" value="NUDIX HYDROLASE 23"/>
    <property type="match status" value="1"/>
</dbReference>
<comment type="cofactor">
    <cofactor evidence="1">
        <name>Mg(2+)</name>
        <dbReference type="ChEBI" id="CHEBI:18420"/>
    </cofactor>
</comment>
<evidence type="ECO:0000313" key="8">
    <source>
        <dbReference type="Proteomes" id="UP000272560"/>
    </source>
</evidence>
<evidence type="ECO:0000256" key="2">
    <source>
        <dbReference type="ARBA" id="ARBA00005582"/>
    </source>
</evidence>
<gene>
    <name evidence="7" type="ORF">D6T63_17720</name>
</gene>
<accession>A0A3A5M6K5</accession>
<evidence type="ECO:0000256" key="1">
    <source>
        <dbReference type="ARBA" id="ARBA00001946"/>
    </source>
</evidence>
<dbReference type="InterPro" id="IPR020084">
    <property type="entry name" value="NUDIX_hydrolase_CS"/>
</dbReference>
<dbReference type="PRINTS" id="PR00502">
    <property type="entry name" value="NUDIXFAMILY"/>
</dbReference>
<dbReference type="InterPro" id="IPR020476">
    <property type="entry name" value="Nudix_hydrolase"/>
</dbReference>
<evidence type="ECO:0000256" key="3">
    <source>
        <dbReference type="ARBA" id="ARBA00022801"/>
    </source>
</evidence>
<comment type="similarity">
    <text evidence="2 5">Belongs to the Nudix hydrolase family.</text>
</comment>
<evidence type="ECO:0000256" key="4">
    <source>
        <dbReference type="ARBA" id="ARBA00022842"/>
    </source>
</evidence>
<dbReference type="InterPro" id="IPR015797">
    <property type="entry name" value="NUDIX_hydrolase-like_dom_sf"/>
</dbReference>
<dbReference type="OrthoDB" id="177518at2"/>
<reference evidence="7 8" key="1">
    <citation type="submission" date="2018-09" db="EMBL/GenBank/DDBJ databases">
        <title>Novel species of Arthrobacter.</title>
        <authorList>
            <person name="Liu Q."/>
            <person name="Xin Y.-H."/>
        </authorList>
    </citation>
    <scope>NUCLEOTIDE SEQUENCE [LARGE SCALE GENOMIC DNA]</scope>
    <source>
        <strain evidence="7 8">Hz2</strain>
    </source>
</reference>
<keyword evidence="4" id="KW-0460">Magnesium</keyword>